<evidence type="ECO:0000313" key="11">
    <source>
        <dbReference type="Proteomes" id="UP000479190"/>
    </source>
</evidence>
<comment type="subcellular location">
    <subcellularLocation>
        <location evidence="7">Nucleus</location>
    </subcellularLocation>
</comment>
<protein>
    <submittedName>
        <fullName evidence="10">Uncharacterized protein</fullName>
    </submittedName>
</protein>
<dbReference type="PANTHER" id="PTHR24379">
    <property type="entry name" value="KRAB AND ZINC FINGER DOMAIN-CONTAINING"/>
    <property type="match status" value="1"/>
</dbReference>
<dbReference type="InterPro" id="IPR013087">
    <property type="entry name" value="Znf_C2H2_type"/>
</dbReference>
<organism evidence="10 11">
    <name type="scientific">Trichogramma brassicae</name>
    <dbReference type="NCBI Taxonomy" id="86971"/>
    <lineage>
        <taxon>Eukaryota</taxon>
        <taxon>Metazoa</taxon>
        <taxon>Ecdysozoa</taxon>
        <taxon>Arthropoda</taxon>
        <taxon>Hexapoda</taxon>
        <taxon>Insecta</taxon>
        <taxon>Pterygota</taxon>
        <taxon>Neoptera</taxon>
        <taxon>Endopterygota</taxon>
        <taxon>Hymenoptera</taxon>
        <taxon>Apocrita</taxon>
        <taxon>Proctotrupomorpha</taxon>
        <taxon>Chalcidoidea</taxon>
        <taxon>Trichogrammatidae</taxon>
        <taxon>Trichogramma</taxon>
    </lineage>
</organism>
<dbReference type="EMBL" id="CADCXV010000846">
    <property type="protein sequence ID" value="CAB0037176.1"/>
    <property type="molecule type" value="Genomic_DNA"/>
</dbReference>
<dbReference type="SUPFAM" id="SSF57667">
    <property type="entry name" value="beta-beta-alpha zinc fingers"/>
    <property type="match status" value="2"/>
</dbReference>
<proteinExistence type="predicted"/>
<accession>A0A6H5II62</accession>
<dbReference type="InterPro" id="IPR015947">
    <property type="entry name" value="PUA-like_sf"/>
</dbReference>
<dbReference type="SMART" id="SM00355">
    <property type="entry name" value="ZnF_C2H2"/>
    <property type="match status" value="4"/>
</dbReference>
<dbReference type="PROSITE" id="PS50157">
    <property type="entry name" value="ZINC_FINGER_C2H2_2"/>
    <property type="match status" value="3"/>
</dbReference>
<dbReference type="AlphaFoldDB" id="A0A6H5II62"/>
<dbReference type="InterPro" id="IPR003105">
    <property type="entry name" value="SRA_YDG"/>
</dbReference>
<dbReference type="SMART" id="SM00466">
    <property type="entry name" value="SRA"/>
    <property type="match status" value="1"/>
</dbReference>
<evidence type="ECO:0000256" key="7">
    <source>
        <dbReference type="PROSITE-ProRule" id="PRU00358"/>
    </source>
</evidence>
<keyword evidence="3 6" id="KW-0863">Zinc-finger</keyword>
<dbReference type="Proteomes" id="UP000479190">
    <property type="component" value="Unassembled WGS sequence"/>
</dbReference>
<keyword evidence="2" id="KW-0677">Repeat</keyword>
<dbReference type="PANTHER" id="PTHR24379:SF121">
    <property type="entry name" value="C2H2-TYPE DOMAIN-CONTAINING PROTEIN"/>
    <property type="match status" value="1"/>
</dbReference>
<evidence type="ECO:0000259" key="9">
    <source>
        <dbReference type="PROSITE" id="PS51015"/>
    </source>
</evidence>
<keyword evidence="4" id="KW-0862">Zinc</keyword>
<evidence type="ECO:0000313" key="10">
    <source>
        <dbReference type="EMBL" id="CAB0037176.1"/>
    </source>
</evidence>
<name>A0A6H5II62_9HYME</name>
<evidence type="ECO:0000256" key="2">
    <source>
        <dbReference type="ARBA" id="ARBA00022737"/>
    </source>
</evidence>
<keyword evidence="5 7" id="KW-0539">Nucleus</keyword>
<feature type="domain" description="C2H2-type" evidence="8">
    <location>
        <begin position="286"/>
        <end position="309"/>
    </location>
</feature>
<evidence type="ECO:0000256" key="5">
    <source>
        <dbReference type="ARBA" id="ARBA00023242"/>
    </source>
</evidence>
<dbReference type="PROSITE" id="PS00028">
    <property type="entry name" value="ZINC_FINGER_C2H2_1"/>
    <property type="match status" value="3"/>
</dbReference>
<gene>
    <name evidence="10" type="ORF">TBRA_LOCUS9013</name>
</gene>
<evidence type="ECO:0000259" key="8">
    <source>
        <dbReference type="PROSITE" id="PS50157"/>
    </source>
</evidence>
<feature type="domain" description="C2H2-type" evidence="8">
    <location>
        <begin position="314"/>
        <end position="337"/>
    </location>
</feature>
<dbReference type="Gene3D" id="3.30.160.60">
    <property type="entry name" value="Classic Zinc Finger"/>
    <property type="match status" value="3"/>
</dbReference>
<keyword evidence="11" id="KW-1185">Reference proteome</keyword>
<dbReference type="InterPro" id="IPR036987">
    <property type="entry name" value="SRA-YDG_sf"/>
</dbReference>
<evidence type="ECO:0000256" key="4">
    <source>
        <dbReference type="ARBA" id="ARBA00022833"/>
    </source>
</evidence>
<keyword evidence="1" id="KW-0479">Metal-binding</keyword>
<dbReference type="SUPFAM" id="SSF54236">
    <property type="entry name" value="Ubiquitin-like"/>
    <property type="match status" value="1"/>
</dbReference>
<dbReference type="GO" id="GO:0008270">
    <property type="term" value="F:zinc ion binding"/>
    <property type="evidence" value="ECO:0007669"/>
    <property type="project" value="UniProtKB-KW"/>
</dbReference>
<dbReference type="InterPro" id="IPR036236">
    <property type="entry name" value="Znf_C2H2_sf"/>
</dbReference>
<feature type="domain" description="YDG" evidence="9">
    <location>
        <begin position="87"/>
        <end position="234"/>
    </location>
</feature>
<dbReference type="Gene3D" id="2.30.280.10">
    <property type="entry name" value="SRA-YDG"/>
    <property type="match status" value="1"/>
</dbReference>
<dbReference type="SUPFAM" id="SSF88697">
    <property type="entry name" value="PUA domain-like"/>
    <property type="match status" value="1"/>
</dbReference>
<dbReference type="OrthoDB" id="10004641at2759"/>
<reference evidence="10 11" key="1">
    <citation type="submission" date="2020-02" db="EMBL/GenBank/DDBJ databases">
        <authorList>
            <person name="Ferguson B K."/>
        </authorList>
    </citation>
    <scope>NUCLEOTIDE SEQUENCE [LARGE SCALE GENOMIC DNA]</scope>
</reference>
<sequence length="373" mass="43698">MYLRCQTLNGRLVNYVPFQRRMKVDDLKRAVAASFGTEKCRLLLFFNNQCLDGDYNLARRFNINDRDVIEVTIKPRGLNINRLRWVGEIPGIEVGMTFSRNQLFDTGRHRQRQRGIYAYSQGYAYSIIFSGRYEGDMDRGDTIIYIGELGRNPNEYTMAHCTRALARNCHADLNERHGARSQAWRRGIPVRVIRKIPNTTMYRYDGIYKVKKYRLIKPREVGARGQDPYLRHVRQEILSQKGNLGTHVDSVHNCRRHPCYECGKQFKQMSYLRKHVDAVHNRIATYPCDACSRRFSTKDHLKIHVDSVHDRVTYACDLCAKSFSSKGYLRIHSDSVHLSVNFECEIRERKFPQKNKLKTHMDAEHNGVTYKCY</sequence>
<dbReference type="Pfam" id="PF00096">
    <property type="entry name" value="zf-C2H2"/>
    <property type="match status" value="3"/>
</dbReference>
<evidence type="ECO:0000256" key="6">
    <source>
        <dbReference type="PROSITE-ProRule" id="PRU00042"/>
    </source>
</evidence>
<dbReference type="InterPro" id="IPR029071">
    <property type="entry name" value="Ubiquitin-like_domsf"/>
</dbReference>
<evidence type="ECO:0000256" key="3">
    <source>
        <dbReference type="ARBA" id="ARBA00022771"/>
    </source>
</evidence>
<dbReference type="Pfam" id="PF02182">
    <property type="entry name" value="SAD_SRA"/>
    <property type="match status" value="1"/>
</dbReference>
<dbReference type="CDD" id="cd17039">
    <property type="entry name" value="Ubl_ubiquitin_like"/>
    <property type="match status" value="1"/>
</dbReference>
<dbReference type="PROSITE" id="PS51015">
    <property type="entry name" value="YDG"/>
    <property type="match status" value="1"/>
</dbReference>
<feature type="domain" description="C2H2-type" evidence="8">
    <location>
        <begin position="257"/>
        <end position="280"/>
    </location>
</feature>
<dbReference type="GO" id="GO:0005634">
    <property type="term" value="C:nucleus"/>
    <property type="evidence" value="ECO:0007669"/>
    <property type="project" value="UniProtKB-SubCell"/>
</dbReference>
<evidence type="ECO:0000256" key="1">
    <source>
        <dbReference type="ARBA" id="ARBA00022723"/>
    </source>
</evidence>